<dbReference type="Ensembl" id="ENSOSIT00000012732.1">
    <property type="protein sequence ID" value="ENSOSIP00000012010.1"/>
    <property type="gene ID" value="ENSOSIG00000007032.1"/>
</dbReference>
<feature type="domain" description="TPPC8 third Ig-like" evidence="4">
    <location>
        <begin position="1018"/>
        <end position="1213"/>
    </location>
</feature>
<evidence type="ECO:0000259" key="3">
    <source>
        <dbReference type="Pfam" id="PF24545"/>
    </source>
</evidence>
<dbReference type="InterPro" id="IPR057651">
    <property type="entry name" value="Ig_TPPC8_C"/>
</dbReference>
<reference evidence="5" key="1">
    <citation type="submission" date="2025-08" db="UniProtKB">
        <authorList>
            <consortium name="Ensembl"/>
        </authorList>
    </citation>
    <scope>IDENTIFICATION</scope>
</reference>
<dbReference type="InterPro" id="IPR058538">
    <property type="entry name" value="Ig_TPPC8_2nd"/>
</dbReference>
<keyword evidence="6" id="KW-1185">Reference proteome</keyword>
<feature type="domain" description="TPPC8 C-terminal Ig-like" evidence="1">
    <location>
        <begin position="1257"/>
        <end position="1358"/>
    </location>
</feature>
<dbReference type="PANTHER" id="PTHR12975:SF6">
    <property type="entry name" value="TRAFFICKING PROTEIN PARTICLE COMPLEX SUBUNIT 8"/>
    <property type="match status" value="1"/>
</dbReference>
<dbReference type="PANTHER" id="PTHR12975">
    <property type="entry name" value="TRANSPORT PROTEIN TRAPP"/>
    <property type="match status" value="1"/>
</dbReference>
<accession>A0A8C7XFF6</accession>
<reference evidence="5" key="2">
    <citation type="submission" date="2025-09" db="UniProtKB">
        <authorList>
            <consortium name="Ensembl"/>
        </authorList>
    </citation>
    <scope>IDENTIFICATION</scope>
</reference>
<sequence length="1383" mass="154156">MAQCVQSVQEFLQDSFVPMVAVLCSKEADRVSRKNKLSFPELLRPFCRLLSEGHIRDPNNQLQTVKNLRICVNAVTTNPVSSPAVLSPAQYRQLGEVVSSCQPLEGAAATSFKTGDYNLNLSVTTPWFEAYRENFLQSMPASEHEFLNHYLACLLVVSSTEAVPVEQFLKLSQEQHRIQHSGEYTHPRWFIPNTLKYYVLLHDLSEGDEQRAETVYEDMKQRYGSQGCYLLKINSRAVSAEEDEQIPDPWSQYLHKNNLRYQVSLVIGSLSLRPPAGISIQSLFWFLNDACSPTSRTDTEGVAPVAVGRGSCLTLNDHDRIRQFVQEFTFRGLLPHIEKNIRQLNDQLVSRKGLSRSLFTATKKWFGGGKAPEKGMSEPKSACGLLYPPEAPELQIRKMADLCFLVQHYELAYSCYHTAKKDFLSDQALLYAAGALEMAAVSAFLQGGGARPYPAHYMDTAIQKYRDDCRNMVLAERCALLSAEILKNQGKYSEAATLLIKMTSEDSDLRSALLLEQAAHCFINMRSPMVRKFAFHMILAGHRFSKAGQRKHALRCYSQAMQVYKDRGWSLAEDHINFTIGRQSFTLGQPESAVTAFRQILNDDSKQTATQQAAFLREYLYVHKLAQCLMPRGLPQLPLPCILSAATRVYFGHEPRLAQGEKQAATHVSLDQEYDPELSAMWSRLEEQLVAAANRGIVPVGFQPTQCCLNSQTDNLRQPLAVLNEPIIVEVTFRNPLKVSLALSELSLLWRFSPHVSSLSIREPVSEQLTGEVIGNEETLTTPARLKLLPHRTGQLSIVGVTYNLSSSSSETTEGTFKHYSMELVVRGRQDLNIQGPRLNQTKEEKMSVRHGTDRRLDAIITPPMPLMEVFFLHFPSALLCGEIRKAYVEFCNVGAVALCGLRVASTHPEFFTFGCNNPTPSSPASAEHGSAYKTFAATVQPGSVVSEVEVCAQDFSQLSGVLEIPIDGGTLHPGQSIQLPLWLRGPDQEGVHEINFLFYYESTEKGLKVSHRVLRHTVFICASRSLSVQASACRSTAPPQRSADSIGCDGTLVFVDVENVNTSEGGMREFHIVQVSSSSQRWRLHKYINPDKDNDCKLSSREKAKLCFRATPCVPLPGRYCSLSGCAPIISSSTPCRDFFFRCCRGLELQQEDKTSRTGSKNKTVSTPDNCTSDPAAIAKKCNELDLTIIVIWKAFVVEDSKQLILEGQLHVALQTIGKEATSLMPKEEAQEMVLLKFKSDLPPPVALPSPEMSQLIKTNLHYPETFSHGFLQDSLCMVPVTLTLSNCCSAPIEVLIDLRHRSTSAESLEFHSLFSWVGQSQYKLLLRPHEVLSLALRACFFRAGVYNLNTARVFAKPAQQSSMSESNQQAASPALIIINST</sequence>
<dbReference type="SUPFAM" id="SSF48452">
    <property type="entry name" value="TPR-like"/>
    <property type="match status" value="1"/>
</dbReference>
<dbReference type="GeneTree" id="ENSGT00390000000568"/>
<dbReference type="GO" id="GO:1990072">
    <property type="term" value="C:TRAPPIII protein complex"/>
    <property type="evidence" value="ECO:0007669"/>
    <property type="project" value="TreeGrafter"/>
</dbReference>
<evidence type="ECO:0000313" key="5">
    <source>
        <dbReference type="Ensembl" id="ENSOSIP00000012010.1"/>
    </source>
</evidence>
<evidence type="ECO:0000313" key="6">
    <source>
        <dbReference type="Proteomes" id="UP000694383"/>
    </source>
</evidence>
<dbReference type="InterPro" id="IPR058540">
    <property type="entry name" value="Ig_TPPC8_3rd"/>
</dbReference>
<dbReference type="InterPro" id="IPR058541">
    <property type="entry name" value="Ig_TPPC8_1st"/>
</dbReference>
<dbReference type="Pfam" id="PF24545">
    <property type="entry name" value="Ig_TPPC8_1st"/>
    <property type="match status" value="1"/>
</dbReference>
<dbReference type="Pfam" id="PF24542">
    <property type="entry name" value="Ig_TPPC8_C"/>
    <property type="match status" value="1"/>
</dbReference>
<dbReference type="Proteomes" id="UP000694383">
    <property type="component" value="Unplaced"/>
</dbReference>
<dbReference type="Pfam" id="PF24546">
    <property type="entry name" value="Ig_TPPC8_3rd"/>
    <property type="match status" value="1"/>
</dbReference>
<dbReference type="Pfam" id="PF24544">
    <property type="entry name" value="Ig_TPPC8_2nd"/>
    <property type="match status" value="1"/>
</dbReference>
<protein>
    <submittedName>
        <fullName evidence="5">Trafficking protein particle complex subunit 8</fullName>
    </submittedName>
</protein>
<name>A0A8C7XFF6_9TELE</name>
<dbReference type="Pfam" id="PF12739">
    <property type="entry name" value="TRAPPC-Trs85"/>
    <property type="match status" value="1"/>
</dbReference>
<feature type="domain" description="TPPC8 first Ig-like" evidence="3">
    <location>
        <begin position="671"/>
        <end position="880"/>
    </location>
</feature>
<dbReference type="InterPro" id="IPR011990">
    <property type="entry name" value="TPR-like_helical_dom_sf"/>
</dbReference>
<evidence type="ECO:0000259" key="2">
    <source>
        <dbReference type="Pfam" id="PF24544"/>
    </source>
</evidence>
<feature type="domain" description="TPPC8 second Ig-like" evidence="2">
    <location>
        <begin position="881"/>
        <end position="1015"/>
    </location>
</feature>
<dbReference type="Gene3D" id="1.25.40.10">
    <property type="entry name" value="Tetratricopeptide repeat domain"/>
    <property type="match status" value="1"/>
</dbReference>
<evidence type="ECO:0000259" key="4">
    <source>
        <dbReference type="Pfam" id="PF24546"/>
    </source>
</evidence>
<proteinExistence type="predicted"/>
<evidence type="ECO:0000259" key="1">
    <source>
        <dbReference type="Pfam" id="PF24542"/>
    </source>
</evidence>
<dbReference type="InterPro" id="IPR024420">
    <property type="entry name" value="TRAPP_III_complex_Trs85"/>
</dbReference>
<organism evidence="5 6">
    <name type="scientific">Oryzias sinensis</name>
    <name type="common">Chinese medaka</name>
    <dbReference type="NCBI Taxonomy" id="183150"/>
    <lineage>
        <taxon>Eukaryota</taxon>
        <taxon>Metazoa</taxon>
        <taxon>Chordata</taxon>
        <taxon>Craniata</taxon>
        <taxon>Vertebrata</taxon>
        <taxon>Euteleostomi</taxon>
        <taxon>Actinopterygii</taxon>
        <taxon>Neopterygii</taxon>
        <taxon>Teleostei</taxon>
        <taxon>Neoteleostei</taxon>
        <taxon>Acanthomorphata</taxon>
        <taxon>Ovalentaria</taxon>
        <taxon>Atherinomorphae</taxon>
        <taxon>Beloniformes</taxon>
        <taxon>Adrianichthyidae</taxon>
        <taxon>Oryziinae</taxon>
        <taxon>Oryzias</taxon>
    </lineage>
</organism>